<dbReference type="AlphaFoldDB" id="A0A0D6LWK5"/>
<dbReference type="Pfam" id="PF01549">
    <property type="entry name" value="ShK"/>
    <property type="match status" value="1"/>
</dbReference>
<evidence type="ECO:0000313" key="4">
    <source>
        <dbReference type="Proteomes" id="UP000054495"/>
    </source>
</evidence>
<organism evidence="3 4">
    <name type="scientific">Ancylostoma ceylanicum</name>
    <dbReference type="NCBI Taxonomy" id="53326"/>
    <lineage>
        <taxon>Eukaryota</taxon>
        <taxon>Metazoa</taxon>
        <taxon>Ecdysozoa</taxon>
        <taxon>Nematoda</taxon>
        <taxon>Chromadorea</taxon>
        <taxon>Rhabditida</taxon>
        <taxon>Rhabditina</taxon>
        <taxon>Rhabditomorpha</taxon>
        <taxon>Strongyloidea</taxon>
        <taxon>Ancylostomatidae</taxon>
        <taxon>Ancylostomatinae</taxon>
        <taxon>Ancylostoma</taxon>
    </lineage>
</organism>
<proteinExistence type="predicted"/>
<dbReference type="Proteomes" id="UP000054495">
    <property type="component" value="Unassembled WGS sequence"/>
</dbReference>
<keyword evidence="4" id="KW-1185">Reference proteome</keyword>
<evidence type="ECO:0000259" key="2">
    <source>
        <dbReference type="PROSITE" id="PS51670"/>
    </source>
</evidence>
<dbReference type="SMART" id="SM00254">
    <property type="entry name" value="ShKT"/>
    <property type="match status" value="1"/>
</dbReference>
<accession>A0A0D6LWK5</accession>
<comment type="caution">
    <text evidence="1">Lacks conserved residue(s) required for the propagation of feature annotation.</text>
</comment>
<dbReference type="EMBL" id="KE124896">
    <property type="protein sequence ID" value="EPB75578.1"/>
    <property type="molecule type" value="Genomic_DNA"/>
</dbReference>
<protein>
    <submittedName>
        <fullName evidence="3">ShTK domain protein</fullName>
    </submittedName>
</protein>
<evidence type="ECO:0000256" key="1">
    <source>
        <dbReference type="PROSITE-ProRule" id="PRU01005"/>
    </source>
</evidence>
<feature type="domain" description="ShKT" evidence="2">
    <location>
        <begin position="28"/>
        <end position="62"/>
    </location>
</feature>
<name>A0A0D6LWK5_9BILA</name>
<dbReference type="InterPro" id="IPR003582">
    <property type="entry name" value="ShKT_dom"/>
</dbReference>
<sequence>MRPHCQRSCQSCGEEVDTVFAPTPRKGCENNHKLCNFWAATGECDVNPNYMVPYCPLSCMIC</sequence>
<reference evidence="3 4" key="1">
    <citation type="submission" date="2013-05" db="EMBL/GenBank/DDBJ databases">
        <title>Draft genome of the parasitic nematode Anyclostoma ceylanicum.</title>
        <authorList>
            <person name="Mitreva M."/>
        </authorList>
    </citation>
    <scope>NUCLEOTIDE SEQUENCE [LARGE SCALE GENOMIC DNA]</scope>
</reference>
<dbReference type="PROSITE" id="PS51670">
    <property type="entry name" value="SHKT"/>
    <property type="match status" value="1"/>
</dbReference>
<evidence type="ECO:0000313" key="3">
    <source>
        <dbReference type="EMBL" id="EPB75578.1"/>
    </source>
</evidence>
<feature type="disulfide bond" evidence="1">
    <location>
        <begin position="28"/>
        <end position="62"/>
    </location>
</feature>
<keyword evidence="1" id="KW-1015">Disulfide bond</keyword>
<gene>
    <name evidence="3" type="ORF">ANCCEY_05355</name>
</gene>